<dbReference type="EMBL" id="JBHSWW010000279">
    <property type="protein sequence ID" value="MFC6754490.1"/>
    <property type="molecule type" value="Genomic_DNA"/>
</dbReference>
<sequence>MKVDATDLKTNETDDRGRVYLGTEYANKRVTVVAVEVESARPDDDELAAANREASERAEALAGEWSETSDEAWRRLDRATGSLVAPPCSNG</sequence>
<dbReference type="Proteomes" id="UP001596442">
    <property type="component" value="Unassembled WGS sequence"/>
</dbReference>
<reference evidence="2 3" key="1">
    <citation type="journal article" date="2019" name="Int. J. Syst. Evol. Microbiol.">
        <title>The Global Catalogue of Microorganisms (GCM) 10K type strain sequencing project: providing services to taxonomists for standard genome sequencing and annotation.</title>
        <authorList>
            <consortium name="The Broad Institute Genomics Platform"/>
            <consortium name="The Broad Institute Genome Sequencing Center for Infectious Disease"/>
            <person name="Wu L."/>
            <person name="Ma J."/>
        </authorList>
    </citation>
    <scope>NUCLEOTIDE SEQUENCE [LARGE SCALE GENOMIC DNA]</scope>
    <source>
        <strain evidence="2 3">CGMCC 1.3239</strain>
    </source>
</reference>
<organism evidence="2 3">
    <name type="scientific">Halorubrum tibetense</name>
    <dbReference type="NCBI Taxonomy" id="175631"/>
    <lineage>
        <taxon>Archaea</taxon>
        <taxon>Methanobacteriati</taxon>
        <taxon>Methanobacteriota</taxon>
        <taxon>Stenosarchaea group</taxon>
        <taxon>Halobacteria</taxon>
        <taxon>Halobacteriales</taxon>
        <taxon>Haloferacaceae</taxon>
        <taxon>Halorubrum</taxon>
    </lineage>
</organism>
<evidence type="ECO:0000256" key="1">
    <source>
        <dbReference type="SAM" id="MobiDB-lite"/>
    </source>
</evidence>
<comment type="caution">
    <text evidence="2">The sequence shown here is derived from an EMBL/GenBank/DDBJ whole genome shotgun (WGS) entry which is preliminary data.</text>
</comment>
<gene>
    <name evidence="2" type="ORF">ACFQEU_13615</name>
</gene>
<dbReference type="AlphaFoldDB" id="A0ABD5SCH0"/>
<dbReference type="RefSeq" id="WP_379783025.1">
    <property type="nucleotide sequence ID" value="NZ_JBHSWW010000279.1"/>
</dbReference>
<proteinExistence type="predicted"/>
<feature type="region of interest" description="Disordered" evidence="1">
    <location>
        <begin position="40"/>
        <end position="70"/>
    </location>
</feature>
<accession>A0ABD5SCH0</accession>
<keyword evidence="3" id="KW-1185">Reference proteome</keyword>
<protein>
    <recommendedName>
        <fullName evidence="4">Transposase</fullName>
    </recommendedName>
</protein>
<evidence type="ECO:0000313" key="3">
    <source>
        <dbReference type="Proteomes" id="UP001596442"/>
    </source>
</evidence>
<name>A0ABD5SCH0_9EURY</name>
<evidence type="ECO:0000313" key="2">
    <source>
        <dbReference type="EMBL" id="MFC6754490.1"/>
    </source>
</evidence>
<evidence type="ECO:0008006" key="4">
    <source>
        <dbReference type="Google" id="ProtNLM"/>
    </source>
</evidence>